<dbReference type="STRING" id="1921510.BSL82_09525"/>
<dbReference type="AlphaFoldDB" id="A0A1L3ZV95"/>
<name>A0A1L3ZV95_9SPHN</name>
<evidence type="ECO:0000313" key="2">
    <source>
        <dbReference type="Proteomes" id="UP000182063"/>
    </source>
</evidence>
<reference evidence="2" key="1">
    <citation type="submission" date="2016-11" db="EMBL/GenBank/DDBJ databases">
        <title>Complete Genome Sequence of alachlor-degrading Sphingomonas sp. strain JJ-A5.</title>
        <authorList>
            <person name="Lee H."/>
            <person name="Ka J.-O."/>
        </authorList>
    </citation>
    <scope>NUCLEOTIDE SEQUENCE [LARGE SCALE GENOMIC DNA]</scope>
    <source>
        <strain evidence="2">JJ-A5</strain>
    </source>
</reference>
<protein>
    <submittedName>
        <fullName evidence="1">Uncharacterized protein</fullName>
    </submittedName>
</protein>
<sequence>MPTQLSLYNAALRLLGERKLASLSENREPRRLLDAVWDNGATEGAVKHCLQLGQWTFAMRTAMVDYSPSVEPSFGYRRAFDQPADMVKLSAICSDEYFKQPLLEYADERQYWYADLDTIYVRYVSNGADYGADLSLWPESFTKVVEAYLAAEICENLTQSETKLQSVEKKFSTALKSARSLDAMNKPTAFMPVGSWAGSRSGRFSHRRSLWSGN</sequence>
<dbReference type="EMBL" id="CP018221">
    <property type="protein sequence ID" value="API59520.1"/>
    <property type="molecule type" value="Genomic_DNA"/>
</dbReference>
<proteinExistence type="predicted"/>
<gene>
    <name evidence="1" type="ORF">BSL82_09525</name>
</gene>
<evidence type="ECO:0000313" key="1">
    <source>
        <dbReference type="EMBL" id="API59520.1"/>
    </source>
</evidence>
<dbReference type="RefSeq" id="WP_072597128.1">
    <property type="nucleotide sequence ID" value="NZ_CP018221.1"/>
</dbReference>
<dbReference type="OrthoDB" id="8441904at2"/>
<accession>A0A1L3ZV95</accession>
<dbReference type="KEGG" id="sphj:BSL82_09525"/>
<organism evidence="1 2">
    <name type="scientific">Tardibacter chloracetimidivorans</name>
    <dbReference type="NCBI Taxonomy" id="1921510"/>
    <lineage>
        <taxon>Bacteria</taxon>
        <taxon>Pseudomonadati</taxon>
        <taxon>Pseudomonadota</taxon>
        <taxon>Alphaproteobacteria</taxon>
        <taxon>Sphingomonadales</taxon>
        <taxon>Sphingomonadaceae</taxon>
        <taxon>Tardibacter</taxon>
    </lineage>
</organism>
<keyword evidence="2" id="KW-1185">Reference proteome</keyword>
<dbReference type="Proteomes" id="UP000182063">
    <property type="component" value="Chromosome"/>
</dbReference>